<keyword evidence="7" id="KW-1185">Reference proteome</keyword>
<dbReference type="HOGENOM" id="CLU_000288_125_11_1"/>
<evidence type="ECO:0000313" key="6">
    <source>
        <dbReference type="EMBL" id="CAZ85936.1"/>
    </source>
</evidence>
<feature type="region of interest" description="Disordered" evidence="5">
    <location>
        <begin position="1"/>
        <end position="21"/>
    </location>
</feature>
<evidence type="ECO:0000256" key="5">
    <source>
        <dbReference type="SAM" id="MobiDB-lite"/>
    </source>
</evidence>
<dbReference type="RefSeq" id="XP_002841745.1">
    <property type="nucleotide sequence ID" value="XM_002841699.1"/>
</dbReference>
<evidence type="ECO:0000256" key="4">
    <source>
        <dbReference type="ARBA" id="ARBA00022803"/>
    </source>
</evidence>
<dbReference type="SUPFAM" id="SSF48452">
    <property type="entry name" value="TPR-like"/>
    <property type="match status" value="1"/>
</dbReference>
<keyword evidence="4" id="KW-0802">TPR repeat</keyword>
<gene>
    <name evidence="6" type="ORF">GSTUM_00011079001</name>
</gene>
<sequence length="75" mass="8237">MYRRALASREKTLGPDHPDTLRSVDSLGAALSNQGKHSEAEIAYRYALASREKTFRLDNPNILRSVNGSGAALHN</sequence>
<dbReference type="GO" id="GO:0019894">
    <property type="term" value="F:kinesin binding"/>
    <property type="evidence" value="ECO:0007669"/>
    <property type="project" value="TreeGrafter"/>
</dbReference>
<proteinExistence type="predicted"/>
<evidence type="ECO:0000256" key="2">
    <source>
        <dbReference type="ARBA" id="ARBA00022490"/>
    </source>
</evidence>
<dbReference type="Pfam" id="PF13424">
    <property type="entry name" value="TPR_12"/>
    <property type="match status" value="1"/>
</dbReference>
<keyword evidence="3" id="KW-0677">Repeat</keyword>
<dbReference type="GO" id="GO:0005737">
    <property type="term" value="C:cytoplasm"/>
    <property type="evidence" value="ECO:0007669"/>
    <property type="project" value="UniProtKB-SubCell"/>
</dbReference>
<evidence type="ECO:0000313" key="7">
    <source>
        <dbReference type="Proteomes" id="UP000006911"/>
    </source>
</evidence>
<dbReference type="InterPro" id="IPR011990">
    <property type="entry name" value="TPR-like_helical_dom_sf"/>
</dbReference>
<dbReference type="InterPro" id="IPR002151">
    <property type="entry name" value="Kinesin_light"/>
</dbReference>
<dbReference type="GO" id="GO:0005871">
    <property type="term" value="C:kinesin complex"/>
    <property type="evidence" value="ECO:0007669"/>
    <property type="project" value="InterPro"/>
</dbReference>
<dbReference type="PANTHER" id="PTHR45783">
    <property type="entry name" value="KINESIN LIGHT CHAIN"/>
    <property type="match status" value="1"/>
</dbReference>
<reference evidence="6 7" key="1">
    <citation type="journal article" date="2010" name="Nature">
        <title>Perigord black truffle genome uncovers evolutionary origins and mechanisms of symbiosis.</title>
        <authorList>
            <person name="Martin F."/>
            <person name="Kohler A."/>
            <person name="Murat C."/>
            <person name="Balestrini R."/>
            <person name="Coutinho P.M."/>
            <person name="Jaillon O."/>
            <person name="Montanini B."/>
            <person name="Morin E."/>
            <person name="Noel B."/>
            <person name="Percudani R."/>
            <person name="Porcel B."/>
            <person name="Rubini A."/>
            <person name="Amicucci A."/>
            <person name="Amselem J."/>
            <person name="Anthouard V."/>
            <person name="Arcioni S."/>
            <person name="Artiguenave F."/>
            <person name="Aury J.M."/>
            <person name="Ballario P."/>
            <person name="Bolchi A."/>
            <person name="Brenna A."/>
            <person name="Brun A."/>
            <person name="Buee M."/>
            <person name="Cantarel B."/>
            <person name="Chevalier G."/>
            <person name="Couloux A."/>
            <person name="Da Silva C."/>
            <person name="Denoeud F."/>
            <person name="Duplessis S."/>
            <person name="Ghignone S."/>
            <person name="Hilselberger B."/>
            <person name="Iotti M."/>
            <person name="Marcais B."/>
            <person name="Mello A."/>
            <person name="Miranda M."/>
            <person name="Pacioni G."/>
            <person name="Quesneville H."/>
            <person name="Riccioni C."/>
            <person name="Ruotolo R."/>
            <person name="Splivallo R."/>
            <person name="Stocchi V."/>
            <person name="Tisserant E."/>
            <person name="Viscomi A.R."/>
            <person name="Zambonelli A."/>
            <person name="Zampieri E."/>
            <person name="Henrissat B."/>
            <person name="Lebrun M.H."/>
            <person name="Paolocci F."/>
            <person name="Bonfante P."/>
            <person name="Ottonello S."/>
            <person name="Wincker P."/>
        </authorList>
    </citation>
    <scope>NUCLEOTIDE SEQUENCE [LARGE SCALE GENOMIC DNA]</scope>
    <source>
        <strain evidence="6 7">Mel28</strain>
    </source>
</reference>
<dbReference type="EMBL" id="FN430362">
    <property type="protein sequence ID" value="CAZ85936.1"/>
    <property type="molecule type" value="Genomic_DNA"/>
</dbReference>
<protein>
    <submittedName>
        <fullName evidence="6">(Perigord truffle) hypothetical protein</fullName>
    </submittedName>
</protein>
<dbReference type="AlphaFoldDB" id="D5GN43"/>
<dbReference type="STRING" id="656061.D5GN43"/>
<dbReference type="PANTHER" id="PTHR45783:SF3">
    <property type="entry name" value="KINESIN LIGHT CHAIN"/>
    <property type="match status" value="1"/>
</dbReference>
<keyword evidence="2" id="KW-0963">Cytoplasm</keyword>
<dbReference type="Gene3D" id="1.25.40.10">
    <property type="entry name" value="Tetratricopeptide repeat domain"/>
    <property type="match status" value="1"/>
</dbReference>
<evidence type="ECO:0000256" key="1">
    <source>
        <dbReference type="ARBA" id="ARBA00004496"/>
    </source>
</evidence>
<organism evidence="6 7">
    <name type="scientific">Tuber melanosporum (strain Mel28)</name>
    <name type="common">Perigord black truffle</name>
    <dbReference type="NCBI Taxonomy" id="656061"/>
    <lineage>
        <taxon>Eukaryota</taxon>
        <taxon>Fungi</taxon>
        <taxon>Dikarya</taxon>
        <taxon>Ascomycota</taxon>
        <taxon>Pezizomycotina</taxon>
        <taxon>Pezizomycetes</taxon>
        <taxon>Pezizales</taxon>
        <taxon>Tuberaceae</taxon>
        <taxon>Tuber</taxon>
    </lineage>
</organism>
<name>D5GN43_TUBMM</name>
<accession>D5GN43</accession>
<dbReference type="KEGG" id="tml:GSTUM_00011079001"/>
<dbReference type="Proteomes" id="UP000006911">
    <property type="component" value="Unassembled WGS sequence"/>
</dbReference>
<comment type="subcellular location">
    <subcellularLocation>
        <location evidence="1">Cytoplasm</location>
    </subcellularLocation>
</comment>
<evidence type="ECO:0000256" key="3">
    <source>
        <dbReference type="ARBA" id="ARBA00022737"/>
    </source>
</evidence>
<feature type="compositionally biased region" description="Basic and acidic residues" evidence="5">
    <location>
        <begin position="7"/>
        <end position="21"/>
    </location>
</feature>
<dbReference type="GO" id="GO:0007018">
    <property type="term" value="P:microtubule-based movement"/>
    <property type="evidence" value="ECO:0007669"/>
    <property type="project" value="TreeGrafter"/>
</dbReference>
<dbReference type="GeneID" id="9185862"/>
<dbReference type="InParanoid" id="D5GN43"/>